<feature type="transmembrane region" description="Helical" evidence="6">
    <location>
        <begin position="83"/>
        <end position="108"/>
    </location>
</feature>
<keyword evidence="2" id="KW-0813">Transport</keyword>
<dbReference type="InterPro" id="IPR001958">
    <property type="entry name" value="Tet-R_TetA/multi-R_MdtG-like"/>
</dbReference>
<evidence type="ECO:0000256" key="2">
    <source>
        <dbReference type="ARBA" id="ARBA00022448"/>
    </source>
</evidence>
<comment type="caution">
    <text evidence="8">The sequence shown here is derived from an EMBL/GenBank/DDBJ whole genome shotgun (WGS) entry which is preliminary data.</text>
</comment>
<dbReference type="InterPro" id="IPR020846">
    <property type="entry name" value="MFS_dom"/>
</dbReference>
<dbReference type="GO" id="GO:0016020">
    <property type="term" value="C:membrane"/>
    <property type="evidence" value="ECO:0007669"/>
    <property type="project" value="UniProtKB-SubCell"/>
</dbReference>
<dbReference type="Gene3D" id="1.20.1250.20">
    <property type="entry name" value="MFS general substrate transporter like domains"/>
    <property type="match status" value="1"/>
</dbReference>
<evidence type="ECO:0000256" key="6">
    <source>
        <dbReference type="SAM" id="Phobius"/>
    </source>
</evidence>
<proteinExistence type="predicted"/>
<dbReference type="PROSITE" id="PS50850">
    <property type="entry name" value="MFS"/>
    <property type="match status" value="1"/>
</dbReference>
<evidence type="ECO:0000256" key="4">
    <source>
        <dbReference type="ARBA" id="ARBA00022989"/>
    </source>
</evidence>
<dbReference type="InterPro" id="IPR005829">
    <property type="entry name" value="Sugar_transporter_CS"/>
</dbReference>
<dbReference type="Pfam" id="PF07690">
    <property type="entry name" value="MFS_1"/>
    <property type="match status" value="1"/>
</dbReference>
<name>A0A0F9CI23_9ZZZZ</name>
<dbReference type="AlphaFoldDB" id="A0A0F9CI23"/>
<gene>
    <name evidence="8" type="ORF">LCGC14_2663770</name>
</gene>
<protein>
    <recommendedName>
        <fullName evidence="7">Major facilitator superfamily (MFS) profile domain-containing protein</fullName>
    </recommendedName>
</protein>
<feature type="transmembrane region" description="Helical" evidence="6">
    <location>
        <begin position="21"/>
        <end position="42"/>
    </location>
</feature>
<accession>A0A0F9CI23</accession>
<evidence type="ECO:0000256" key="1">
    <source>
        <dbReference type="ARBA" id="ARBA00004141"/>
    </source>
</evidence>
<evidence type="ECO:0000256" key="5">
    <source>
        <dbReference type="ARBA" id="ARBA00023136"/>
    </source>
</evidence>
<dbReference type="PANTHER" id="PTHR23504:SF15">
    <property type="entry name" value="MAJOR FACILITATOR SUPERFAMILY (MFS) PROFILE DOMAIN-CONTAINING PROTEIN"/>
    <property type="match status" value="1"/>
</dbReference>
<keyword evidence="3 6" id="KW-0812">Transmembrane</keyword>
<sequence>MLNDSTLKKRTIFKYPTLSPLWIAVFIDIIGFSMILPMAPFIADQFNISIFLMGLVLSVNAIFSFFFGPILGKLSDKFGRKRLLLISQFGTFLGFLILAFSDSIWMLIVSRIVDGIFGGNFPIAKAIIGDEVPPKDRGIQMANIGVAFVLGALIG</sequence>
<dbReference type="PANTHER" id="PTHR23504">
    <property type="entry name" value="MAJOR FACILITATOR SUPERFAMILY DOMAIN-CONTAINING PROTEIN 10"/>
    <property type="match status" value="1"/>
</dbReference>
<comment type="subcellular location">
    <subcellularLocation>
        <location evidence="1">Membrane</location>
        <topology evidence="1">Multi-pass membrane protein</topology>
    </subcellularLocation>
</comment>
<feature type="domain" description="Major facilitator superfamily (MFS) profile" evidence="7">
    <location>
        <begin position="17"/>
        <end position="155"/>
    </location>
</feature>
<organism evidence="8">
    <name type="scientific">marine sediment metagenome</name>
    <dbReference type="NCBI Taxonomy" id="412755"/>
    <lineage>
        <taxon>unclassified sequences</taxon>
        <taxon>metagenomes</taxon>
        <taxon>ecological metagenomes</taxon>
    </lineage>
</organism>
<evidence type="ECO:0000259" key="7">
    <source>
        <dbReference type="PROSITE" id="PS50850"/>
    </source>
</evidence>
<dbReference type="SUPFAM" id="SSF103473">
    <property type="entry name" value="MFS general substrate transporter"/>
    <property type="match status" value="1"/>
</dbReference>
<feature type="non-terminal residue" evidence="8">
    <location>
        <position position="155"/>
    </location>
</feature>
<dbReference type="PRINTS" id="PR01035">
    <property type="entry name" value="TCRTETA"/>
</dbReference>
<keyword evidence="4 6" id="KW-1133">Transmembrane helix</keyword>
<evidence type="ECO:0000313" key="8">
    <source>
        <dbReference type="EMBL" id="KKK96336.1"/>
    </source>
</evidence>
<feature type="transmembrane region" description="Helical" evidence="6">
    <location>
        <begin position="48"/>
        <end position="71"/>
    </location>
</feature>
<dbReference type="InterPro" id="IPR011701">
    <property type="entry name" value="MFS"/>
</dbReference>
<dbReference type="InterPro" id="IPR036259">
    <property type="entry name" value="MFS_trans_sf"/>
</dbReference>
<reference evidence="8" key="1">
    <citation type="journal article" date="2015" name="Nature">
        <title>Complex archaea that bridge the gap between prokaryotes and eukaryotes.</title>
        <authorList>
            <person name="Spang A."/>
            <person name="Saw J.H."/>
            <person name="Jorgensen S.L."/>
            <person name="Zaremba-Niedzwiedzka K."/>
            <person name="Martijn J."/>
            <person name="Lind A.E."/>
            <person name="van Eijk R."/>
            <person name="Schleper C."/>
            <person name="Guy L."/>
            <person name="Ettema T.J."/>
        </authorList>
    </citation>
    <scope>NUCLEOTIDE SEQUENCE</scope>
</reference>
<evidence type="ECO:0000256" key="3">
    <source>
        <dbReference type="ARBA" id="ARBA00022692"/>
    </source>
</evidence>
<dbReference type="PROSITE" id="PS00216">
    <property type="entry name" value="SUGAR_TRANSPORT_1"/>
    <property type="match status" value="1"/>
</dbReference>
<keyword evidence="5 6" id="KW-0472">Membrane</keyword>
<dbReference type="GO" id="GO:0022857">
    <property type="term" value="F:transmembrane transporter activity"/>
    <property type="evidence" value="ECO:0007669"/>
    <property type="project" value="InterPro"/>
</dbReference>
<dbReference type="EMBL" id="LAZR01046531">
    <property type="protein sequence ID" value="KKK96336.1"/>
    <property type="molecule type" value="Genomic_DNA"/>
</dbReference>